<reference evidence="1" key="1">
    <citation type="submission" date="2021-02" db="EMBL/GenBank/DDBJ databases">
        <authorList>
            <person name="Nowell W R."/>
        </authorList>
    </citation>
    <scope>NUCLEOTIDE SEQUENCE</scope>
</reference>
<protein>
    <recommendedName>
        <fullName evidence="3">ATPase AAA-type core domain-containing protein</fullName>
    </recommendedName>
</protein>
<dbReference type="Proteomes" id="UP000681967">
    <property type="component" value="Unassembled WGS sequence"/>
</dbReference>
<name>A0A8S3GLQ2_9BILA</name>
<evidence type="ECO:0008006" key="3">
    <source>
        <dbReference type="Google" id="ProtNLM"/>
    </source>
</evidence>
<comment type="caution">
    <text evidence="1">The sequence shown here is derived from an EMBL/GenBank/DDBJ whole genome shotgun (WGS) entry which is preliminary data.</text>
</comment>
<organism evidence="1 2">
    <name type="scientific">Rotaria magnacalcarata</name>
    <dbReference type="NCBI Taxonomy" id="392030"/>
    <lineage>
        <taxon>Eukaryota</taxon>
        <taxon>Metazoa</taxon>
        <taxon>Spiralia</taxon>
        <taxon>Gnathifera</taxon>
        <taxon>Rotifera</taxon>
        <taxon>Eurotatoria</taxon>
        <taxon>Bdelloidea</taxon>
        <taxon>Philodinida</taxon>
        <taxon>Philodinidae</taxon>
        <taxon>Rotaria</taxon>
    </lineage>
</organism>
<accession>A0A8S3GLQ2</accession>
<dbReference type="AlphaFoldDB" id="A0A8S3GLQ2"/>
<feature type="non-terminal residue" evidence="1">
    <location>
        <position position="1"/>
    </location>
</feature>
<dbReference type="EMBL" id="CAJOBH010275876">
    <property type="protein sequence ID" value="CAF5167956.1"/>
    <property type="molecule type" value="Genomic_DNA"/>
</dbReference>
<proteinExistence type="predicted"/>
<evidence type="ECO:0000313" key="1">
    <source>
        <dbReference type="EMBL" id="CAF5167956.1"/>
    </source>
</evidence>
<sequence>IIFLDEVDKIGSVPGIHQLRDVGGEGVQQVC</sequence>
<dbReference type="InterPro" id="IPR027417">
    <property type="entry name" value="P-loop_NTPase"/>
</dbReference>
<dbReference type="Gene3D" id="3.40.50.300">
    <property type="entry name" value="P-loop containing nucleotide triphosphate hydrolases"/>
    <property type="match status" value="1"/>
</dbReference>
<gene>
    <name evidence="1" type="ORF">BYL167_LOCUS76469</name>
</gene>
<evidence type="ECO:0000313" key="2">
    <source>
        <dbReference type="Proteomes" id="UP000681967"/>
    </source>
</evidence>